<protein>
    <recommendedName>
        <fullName evidence="1">BTB domain-containing protein</fullName>
    </recommendedName>
</protein>
<dbReference type="PANTHER" id="PTHR22744">
    <property type="entry name" value="HELIX LOOP HELIX PROTEIN 21-RELATED"/>
    <property type="match status" value="1"/>
</dbReference>
<proteinExistence type="predicted"/>
<comment type="caution">
    <text evidence="2">The sequence shown here is derived from an EMBL/GenBank/DDBJ whole genome shotgun (WGS) entry which is preliminary data.</text>
</comment>
<dbReference type="InterPro" id="IPR000210">
    <property type="entry name" value="BTB/POZ_dom"/>
</dbReference>
<dbReference type="Gene3D" id="3.30.710.10">
    <property type="entry name" value="Potassium Channel Kv1.1, Chain A"/>
    <property type="match status" value="1"/>
</dbReference>
<dbReference type="CDD" id="cd18186">
    <property type="entry name" value="BTB_POZ_ZBTB_KLHL-like"/>
    <property type="match status" value="1"/>
</dbReference>
<dbReference type="EMBL" id="JARBDR010000337">
    <property type="protein sequence ID" value="KAJ8315293.1"/>
    <property type="molecule type" value="Genomic_DNA"/>
</dbReference>
<dbReference type="SUPFAM" id="SSF54695">
    <property type="entry name" value="POZ domain"/>
    <property type="match status" value="1"/>
</dbReference>
<dbReference type="Pfam" id="PF00651">
    <property type="entry name" value="BTB"/>
    <property type="match status" value="1"/>
</dbReference>
<evidence type="ECO:0000259" key="1">
    <source>
        <dbReference type="PROSITE" id="PS50097"/>
    </source>
</evidence>
<feature type="domain" description="BTB" evidence="1">
    <location>
        <begin position="35"/>
        <end position="102"/>
    </location>
</feature>
<dbReference type="PROSITE" id="PS50097">
    <property type="entry name" value="BTB"/>
    <property type="match status" value="1"/>
</dbReference>
<accession>A0ABQ9FD95</accession>
<reference evidence="2 3" key="1">
    <citation type="submission" date="2022-12" db="EMBL/GenBank/DDBJ databases">
        <title>Chromosome-level genome of Tegillarca granosa.</title>
        <authorList>
            <person name="Kim J."/>
        </authorList>
    </citation>
    <scope>NUCLEOTIDE SEQUENCE [LARGE SCALE GENOMIC DNA]</scope>
    <source>
        <strain evidence="2">Teg-2019</strain>
        <tissue evidence="2">Adductor muscle</tissue>
    </source>
</reference>
<keyword evidence="3" id="KW-1185">Reference proteome</keyword>
<name>A0ABQ9FD95_TEGGR</name>
<gene>
    <name evidence="2" type="ORF">KUTeg_007443</name>
</gene>
<dbReference type="SMART" id="SM00225">
    <property type="entry name" value="BTB"/>
    <property type="match status" value="1"/>
</dbReference>
<evidence type="ECO:0000313" key="3">
    <source>
        <dbReference type="Proteomes" id="UP001217089"/>
    </source>
</evidence>
<dbReference type="PANTHER" id="PTHR22744:SF17">
    <property type="entry name" value="BTB DOMAIN-CONTAINING PROTEIN"/>
    <property type="match status" value="1"/>
</dbReference>
<sequence length="246" mass="28740">MKALYNPISEIFIILSTKQKIEMATNVQFEQSPTTDLALVVEDKKLFVNRSLLMIASPVFNKMLTADFKEKDAQEINLPGKNAFDVEAFLRCIYPDIMEEIDNTNVYRVLPLAEEYQCHKLKEKCENYLVHMVYEKGKPLKPAIRCMLMSLTYDLKKLLEASADVLSEKYLSTLERNWGEIPKEGRLKMCMERIKKLEEFGAMAKNSLDMIEYSYECRKCYEEGKIKDREYAKLINAEFEKVHKIL</sequence>
<dbReference type="Proteomes" id="UP001217089">
    <property type="component" value="Unassembled WGS sequence"/>
</dbReference>
<organism evidence="2 3">
    <name type="scientific">Tegillarca granosa</name>
    <name type="common">Malaysian cockle</name>
    <name type="synonym">Anadara granosa</name>
    <dbReference type="NCBI Taxonomy" id="220873"/>
    <lineage>
        <taxon>Eukaryota</taxon>
        <taxon>Metazoa</taxon>
        <taxon>Spiralia</taxon>
        <taxon>Lophotrochozoa</taxon>
        <taxon>Mollusca</taxon>
        <taxon>Bivalvia</taxon>
        <taxon>Autobranchia</taxon>
        <taxon>Pteriomorphia</taxon>
        <taxon>Arcoida</taxon>
        <taxon>Arcoidea</taxon>
        <taxon>Arcidae</taxon>
        <taxon>Tegillarca</taxon>
    </lineage>
</organism>
<evidence type="ECO:0000313" key="2">
    <source>
        <dbReference type="EMBL" id="KAJ8315293.1"/>
    </source>
</evidence>
<dbReference type="InterPro" id="IPR011333">
    <property type="entry name" value="SKP1/BTB/POZ_sf"/>
</dbReference>